<reference evidence="2" key="2">
    <citation type="submission" date="2020-09" db="EMBL/GenBank/DDBJ databases">
        <authorList>
            <person name="Sun Q."/>
            <person name="Sedlacek I."/>
        </authorList>
    </citation>
    <scope>NUCLEOTIDE SEQUENCE</scope>
    <source>
        <strain evidence="2">CCM 8711</strain>
    </source>
</reference>
<protein>
    <submittedName>
        <fullName evidence="2">Uncharacterized protein</fullName>
    </submittedName>
</protein>
<gene>
    <name evidence="2" type="ORF">GCM10011425_12840</name>
</gene>
<sequence>MNLNFSDMTLKIKFNELNHDEYIFYIDNHKKYKDFNTLGLYRSIIENDKLSLPEKIATRDYAHKSFKKSFDFLQLKDPKTFVDVSSLGINLTKADERKMWDDVIKNQQIILNDKRIKHRNFGTHSKHDCPYDDCIYKGLMVRPSSRLAWGSMHFDSDKSRYQQKAKSDRRKMDRKREQVIISDQIDN</sequence>
<reference evidence="2" key="1">
    <citation type="journal article" date="2014" name="Int. J. Syst. Evol. Microbiol.">
        <title>Complete genome sequence of Corynebacterium casei LMG S-19264T (=DSM 44701T), isolated from a smear-ripened cheese.</title>
        <authorList>
            <consortium name="US DOE Joint Genome Institute (JGI-PGF)"/>
            <person name="Walter F."/>
            <person name="Albersmeier A."/>
            <person name="Kalinowski J."/>
            <person name="Ruckert C."/>
        </authorList>
    </citation>
    <scope>NUCLEOTIDE SEQUENCE</scope>
    <source>
        <strain evidence="2">CCM 8711</strain>
    </source>
</reference>
<keyword evidence="3" id="KW-1185">Reference proteome</keyword>
<evidence type="ECO:0000313" key="3">
    <source>
        <dbReference type="Proteomes" id="UP000662074"/>
    </source>
</evidence>
<dbReference type="AlphaFoldDB" id="A0A917J8V3"/>
<evidence type="ECO:0000313" key="2">
    <source>
        <dbReference type="EMBL" id="GGI50072.1"/>
    </source>
</evidence>
<accession>A0A917J8V3</accession>
<dbReference type="EMBL" id="BMDO01000002">
    <property type="protein sequence ID" value="GGI50072.1"/>
    <property type="molecule type" value="Genomic_DNA"/>
</dbReference>
<evidence type="ECO:0000256" key="1">
    <source>
        <dbReference type="SAM" id="MobiDB-lite"/>
    </source>
</evidence>
<dbReference type="RefSeq" id="WP_377169604.1">
    <property type="nucleotide sequence ID" value="NZ_CBCSDW010000014.1"/>
</dbReference>
<feature type="region of interest" description="Disordered" evidence="1">
    <location>
        <begin position="160"/>
        <end position="187"/>
    </location>
</feature>
<name>A0A917J8V3_9SPHI</name>
<comment type="caution">
    <text evidence="2">The sequence shown here is derived from an EMBL/GenBank/DDBJ whole genome shotgun (WGS) entry which is preliminary data.</text>
</comment>
<dbReference type="Proteomes" id="UP000662074">
    <property type="component" value="Unassembled WGS sequence"/>
</dbReference>
<proteinExistence type="predicted"/>
<organism evidence="2 3">
    <name type="scientific">Mucilaginibacter galii</name>
    <dbReference type="NCBI Taxonomy" id="2005073"/>
    <lineage>
        <taxon>Bacteria</taxon>
        <taxon>Pseudomonadati</taxon>
        <taxon>Bacteroidota</taxon>
        <taxon>Sphingobacteriia</taxon>
        <taxon>Sphingobacteriales</taxon>
        <taxon>Sphingobacteriaceae</taxon>
        <taxon>Mucilaginibacter</taxon>
    </lineage>
</organism>